<reference evidence="1" key="1">
    <citation type="submission" date="2020-03" db="EMBL/GenBank/DDBJ databases">
        <title>The deep terrestrial virosphere.</title>
        <authorList>
            <person name="Holmfeldt K."/>
            <person name="Nilsson E."/>
            <person name="Simone D."/>
            <person name="Lopez-Fernandez M."/>
            <person name="Wu X."/>
            <person name="de Brujin I."/>
            <person name="Lundin D."/>
            <person name="Andersson A."/>
            <person name="Bertilsson S."/>
            <person name="Dopson M."/>
        </authorList>
    </citation>
    <scope>NUCLEOTIDE SEQUENCE</scope>
    <source>
        <strain evidence="1">MM415B01611</strain>
    </source>
</reference>
<evidence type="ECO:0000313" key="1">
    <source>
        <dbReference type="EMBL" id="QJA57641.1"/>
    </source>
</evidence>
<protein>
    <submittedName>
        <fullName evidence="1">Uncharacterized protein</fullName>
    </submittedName>
</protein>
<dbReference type="AlphaFoldDB" id="A0A6M3IJX8"/>
<gene>
    <name evidence="1" type="ORF">MM415B01611_0004</name>
</gene>
<dbReference type="EMBL" id="MT141285">
    <property type="protein sequence ID" value="QJA57641.1"/>
    <property type="molecule type" value="Genomic_DNA"/>
</dbReference>
<sequence length="95" mass="10102">MEISVDDLVKRLMAQGGSGPPHRPAPQPRGVLQVRVFALPLPIAGEMEKPEPSESSVNAWLREATAAGASVMQPVAMPLGLHLVLVFFYSTPAGE</sequence>
<proteinExistence type="predicted"/>
<name>A0A6M3IJX8_9ZZZZ</name>
<accession>A0A6M3IJX8</accession>
<organism evidence="1">
    <name type="scientific">viral metagenome</name>
    <dbReference type="NCBI Taxonomy" id="1070528"/>
    <lineage>
        <taxon>unclassified sequences</taxon>
        <taxon>metagenomes</taxon>
        <taxon>organismal metagenomes</taxon>
    </lineage>
</organism>